<keyword evidence="2 5" id="KW-0812">Transmembrane</keyword>
<evidence type="ECO:0000256" key="4">
    <source>
        <dbReference type="ARBA" id="ARBA00023136"/>
    </source>
</evidence>
<dbReference type="RefSeq" id="WP_072992944.1">
    <property type="nucleotide sequence ID" value="NZ_FQZB01000022.1"/>
</dbReference>
<sequence>MDNNLGLKAFLCYFFSLIGGAVIFFIEKENLTLKFHGAQAMAFGILYAICSTILGFIDFPLISIFRLALFILYILVVIKGVSTACKNEMYRMPVLAEIADKIMETLK</sequence>
<gene>
    <name evidence="6" type="ORF">SAMN02745163_04186</name>
</gene>
<evidence type="ECO:0000256" key="5">
    <source>
        <dbReference type="SAM" id="Phobius"/>
    </source>
</evidence>
<dbReference type="PANTHER" id="PTHR36460:SF1">
    <property type="entry name" value="UPF0132 DOMAIN PROTEIN (AFU_ORTHOLOGUE AFUA_3G10255)"/>
    <property type="match status" value="1"/>
</dbReference>
<dbReference type="STRING" id="1121302.SAMN02745163_04186"/>
<feature type="transmembrane region" description="Helical" evidence="5">
    <location>
        <begin position="38"/>
        <end position="57"/>
    </location>
</feature>
<dbReference type="Proteomes" id="UP000184310">
    <property type="component" value="Unassembled WGS sequence"/>
</dbReference>
<comment type="subcellular location">
    <subcellularLocation>
        <location evidence="1">Membrane</location>
        <topology evidence="1">Multi-pass membrane protein</topology>
    </subcellularLocation>
</comment>
<dbReference type="AlphaFoldDB" id="A0A1M6U636"/>
<dbReference type="EMBL" id="FQZB01000022">
    <property type="protein sequence ID" value="SHK64634.1"/>
    <property type="molecule type" value="Genomic_DNA"/>
</dbReference>
<dbReference type="GO" id="GO:0016020">
    <property type="term" value="C:membrane"/>
    <property type="evidence" value="ECO:0007669"/>
    <property type="project" value="UniProtKB-SubCell"/>
</dbReference>
<feature type="transmembrane region" description="Helical" evidence="5">
    <location>
        <begin position="6"/>
        <end position="26"/>
    </location>
</feature>
<dbReference type="InterPro" id="IPR019109">
    <property type="entry name" value="MamF_MmsF"/>
</dbReference>
<reference evidence="6 7" key="1">
    <citation type="submission" date="2016-11" db="EMBL/GenBank/DDBJ databases">
        <authorList>
            <person name="Jaros S."/>
            <person name="Januszkiewicz K."/>
            <person name="Wedrychowicz H."/>
        </authorList>
    </citation>
    <scope>NUCLEOTIDE SEQUENCE [LARGE SCALE GENOMIC DNA]</scope>
    <source>
        <strain evidence="6 7">DSM 21758</strain>
    </source>
</reference>
<name>A0A1M6U636_9CLOT</name>
<keyword evidence="4 5" id="KW-0472">Membrane</keyword>
<organism evidence="6 7">
    <name type="scientific">Clostridium cavendishii DSM 21758</name>
    <dbReference type="NCBI Taxonomy" id="1121302"/>
    <lineage>
        <taxon>Bacteria</taxon>
        <taxon>Bacillati</taxon>
        <taxon>Bacillota</taxon>
        <taxon>Clostridia</taxon>
        <taxon>Eubacteriales</taxon>
        <taxon>Clostridiaceae</taxon>
        <taxon>Clostridium</taxon>
    </lineage>
</organism>
<proteinExistence type="predicted"/>
<evidence type="ECO:0000313" key="7">
    <source>
        <dbReference type="Proteomes" id="UP000184310"/>
    </source>
</evidence>
<accession>A0A1M6U636</accession>
<keyword evidence="7" id="KW-1185">Reference proteome</keyword>
<dbReference type="OrthoDB" id="2657448at2"/>
<keyword evidence="3 5" id="KW-1133">Transmembrane helix</keyword>
<evidence type="ECO:0000256" key="2">
    <source>
        <dbReference type="ARBA" id="ARBA00022692"/>
    </source>
</evidence>
<evidence type="ECO:0000256" key="3">
    <source>
        <dbReference type="ARBA" id="ARBA00022989"/>
    </source>
</evidence>
<protein>
    <submittedName>
        <fullName evidence="6">Uncharacterized membrane protein</fullName>
    </submittedName>
</protein>
<evidence type="ECO:0000256" key="1">
    <source>
        <dbReference type="ARBA" id="ARBA00004141"/>
    </source>
</evidence>
<dbReference type="PANTHER" id="PTHR36460">
    <property type="entry name" value="UPF0132 DOMAIN PROTEIN (AFU_ORTHOLOGUE AFUA_3G10255)"/>
    <property type="match status" value="1"/>
</dbReference>
<evidence type="ECO:0000313" key="6">
    <source>
        <dbReference type="EMBL" id="SHK64634.1"/>
    </source>
</evidence>
<feature type="transmembrane region" description="Helical" evidence="5">
    <location>
        <begin position="63"/>
        <end position="82"/>
    </location>
</feature>
<dbReference type="Pfam" id="PF09685">
    <property type="entry name" value="MamF_MmsF"/>
    <property type="match status" value="1"/>
</dbReference>